<gene>
    <name evidence="3" type="ORF">E5K02_20235</name>
</gene>
<feature type="coiled-coil region" evidence="1">
    <location>
        <begin position="117"/>
        <end position="144"/>
    </location>
</feature>
<evidence type="ECO:0000313" key="4">
    <source>
        <dbReference type="Proteomes" id="UP000298471"/>
    </source>
</evidence>
<feature type="transmembrane region" description="Helical" evidence="2">
    <location>
        <begin position="220"/>
        <end position="243"/>
    </location>
</feature>
<accession>A0A4Z0Q0G2</accession>
<feature type="transmembrane region" description="Helical" evidence="2">
    <location>
        <begin position="29"/>
        <end position="50"/>
    </location>
</feature>
<organism evidence="3 4">
    <name type="scientific">Hymenobacter metallicola</name>
    <dbReference type="NCBI Taxonomy" id="2563114"/>
    <lineage>
        <taxon>Bacteria</taxon>
        <taxon>Pseudomonadati</taxon>
        <taxon>Bacteroidota</taxon>
        <taxon>Cytophagia</taxon>
        <taxon>Cytophagales</taxon>
        <taxon>Hymenobacteraceae</taxon>
        <taxon>Hymenobacter</taxon>
    </lineage>
</organism>
<protein>
    <submittedName>
        <fullName evidence="3">Uncharacterized protein</fullName>
    </submittedName>
</protein>
<comment type="caution">
    <text evidence="3">The sequence shown here is derived from an EMBL/GenBank/DDBJ whole genome shotgun (WGS) entry which is preliminary data.</text>
</comment>
<feature type="transmembrane region" description="Helical" evidence="2">
    <location>
        <begin position="182"/>
        <end position="199"/>
    </location>
</feature>
<keyword evidence="4" id="KW-1185">Reference proteome</keyword>
<feature type="transmembrane region" description="Helical" evidence="2">
    <location>
        <begin position="151"/>
        <end position="176"/>
    </location>
</feature>
<keyword evidence="2" id="KW-0472">Membrane</keyword>
<keyword evidence="2" id="KW-1133">Transmembrane helix</keyword>
<dbReference type="Proteomes" id="UP000298471">
    <property type="component" value="Unassembled WGS sequence"/>
</dbReference>
<name>A0A4Z0Q0G2_9BACT</name>
<evidence type="ECO:0000256" key="1">
    <source>
        <dbReference type="SAM" id="Coils"/>
    </source>
</evidence>
<evidence type="ECO:0000256" key="2">
    <source>
        <dbReference type="SAM" id="Phobius"/>
    </source>
</evidence>
<keyword evidence="2" id="KW-0812">Transmembrane</keyword>
<keyword evidence="1" id="KW-0175">Coiled coil</keyword>
<dbReference type="AlphaFoldDB" id="A0A4Z0Q0G2"/>
<evidence type="ECO:0000313" key="3">
    <source>
        <dbReference type="EMBL" id="TGE23518.1"/>
    </source>
</evidence>
<dbReference type="RefSeq" id="WP_135397300.1">
    <property type="nucleotide sequence ID" value="NZ_SRMB01000004.1"/>
</dbReference>
<reference evidence="3 4" key="1">
    <citation type="submission" date="2019-04" db="EMBL/GenBank/DDBJ databases">
        <authorList>
            <person name="Feng G."/>
            <person name="Zhang J."/>
            <person name="Zhu H."/>
        </authorList>
    </citation>
    <scope>NUCLEOTIDE SEQUENCE [LARGE SCALE GENOMIC DNA]</scope>
    <source>
        <strain evidence="3 4">9PBR-1</strain>
    </source>
</reference>
<sequence>MAVAVGAFVCVNANNMVILIEKPTMFRSAATYISFLIATSLIYYIIYWSLFDIDIFQFIEVNDLPKGLVFPLRHTILYSIGLAFFATAINTWLYHKTPIDIFKKANEKVSQMRVDIDSKSEQELEEISAKLKDIESNIKRANTEFRDNNKLLVIIGSLSTPFITASLIGSLILFSMYPWEPSMALCTSTFLTIVITLVLEHQNILPDNMLSLSLSNKGHIFAIDFIVRFFIVFLPINAAIVAYSDASSILQSKRFKYIISNDIGDKIDKTHSHYIYLGNAGDNIVLTNQKFTDKIIIKISDVNLLRFRTFNIENDSSVKYFIRLSVAPVKKAEQKAHHQEQMQAEPQGPR</sequence>
<feature type="transmembrane region" description="Helical" evidence="2">
    <location>
        <begin position="76"/>
        <end position="94"/>
    </location>
</feature>
<dbReference type="EMBL" id="SRMB01000004">
    <property type="protein sequence ID" value="TGE23518.1"/>
    <property type="molecule type" value="Genomic_DNA"/>
</dbReference>
<proteinExistence type="predicted"/>
<dbReference type="OrthoDB" id="9773582at2"/>